<name>A0AA45WM00_9BACL</name>
<protein>
    <submittedName>
        <fullName evidence="1">Uncharacterized protein</fullName>
    </submittedName>
</protein>
<sequence length="54" mass="6364">MTMTDYNIRIVHAKNKLSSAEIERRVDDFQKIFIQVASRYYSQKAKNQLGRGED</sequence>
<evidence type="ECO:0000313" key="1">
    <source>
        <dbReference type="EMBL" id="SMP12723.1"/>
    </source>
</evidence>
<keyword evidence="2" id="KW-1185">Reference proteome</keyword>
<gene>
    <name evidence="1" type="ORF">SAMN06265361_102390</name>
</gene>
<organism evidence="1 2">
    <name type="scientific">Laceyella tengchongensis</name>
    <dbReference type="NCBI Taxonomy" id="574699"/>
    <lineage>
        <taxon>Bacteria</taxon>
        <taxon>Bacillati</taxon>
        <taxon>Bacillota</taxon>
        <taxon>Bacilli</taxon>
        <taxon>Bacillales</taxon>
        <taxon>Thermoactinomycetaceae</taxon>
        <taxon>Laceyella</taxon>
    </lineage>
</organism>
<dbReference type="Proteomes" id="UP001157946">
    <property type="component" value="Unassembled WGS sequence"/>
</dbReference>
<dbReference type="EMBL" id="FXTU01000002">
    <property type="protein sequence ID" value="SMP12723.1"/>
    <property type="molecule type" value="Genomic_DNA"/>
</dbReference>
<accession>A0AA45WM00</accession>
<comment type="caution">
    <text evidence="1">The sequence shown here is derived from an EMBL/GenBank/DDBJ whole genome shotgun (WGS) entry which is preliminary data.</text>
</comment>
<reference evidence="1" key="1">
    <citation type="submission" date="2017-05" db="EMBL/GenBank/DDBJ databases">
        <authorList>
            <person name="Varghese N."/>
            <person name="Submissions S."/>
        </authorList>
    </citation>
    <scope>NUCLEOTIDE SEQUENCE</scope>
    <source>
        <strain evidence="1">DSM 45262</strain>
    </source>
</reference>
<evidence type="ECO:0000313" key="2">
    <source>
        <dbReference type="Proteomes" id="UP001157946"/>
    </source>
</evidence>
<dbReference type="AlphaFoldDB" id="A0AA45WM00"/>
<proteinExistence type="predicted"/>